<evidence type="ECO:0000313" key="3">
    <source>
        <dbReference type="EMBL" id="CAL1131651.1"/>
    </source>
</evidence>
<sequence length="84" mass="9372">MFVPSRNSDRIPGLPELPGLKVLGMASTDEETGLKSGEKSEDQDLDPDRDPELKKNGGRFDSKKAILQVTWRFGWNEKSEGLEP</sequence>
<name>A0A9P1FJI7_9DINO</name>
<evidence type="ECO:0000256" key="1">
    <source>
        <dbReference type="SAM" id="MobiDB-lite"/>
    </source>
</evidence>
<reference evidence="2" key="1">
    <citation type="submission" date="2022-10" db="EMBL/GenBank/DDBJ databases">
        <authorList>
            <person name="Chen Y."/>
            <person name="Dougan E. K."/>
            <person name="Chan C."/>
            <person name="Rhodes N."/>
            <person name="Thang M."/>
        </authorList>
    </citation>
    <scope>NUCLEOTIDE SEQUENCE</scope>
</reference>
<protein>
    <submittedName>
        <fullName evidence="2">Uncharacterized protein</fullName>
    </submittedName>
</protein>
<gene>
    <name evidence="2" type="ORF">C1SCF055_LOCUS6341</name>
</gene>
<reference evidence="3" key="2">
    <citation type="submission" date="2024-04" db="EMBL/GenBank/DDBJ databases">
        <authorList>
            <person name="Chen Y."/>
            <person name="Shah S."/>
            <person name="Dougan E. K."/>
            <person name="Thang M."/>
            <person name="Chan C."/>
        </authorList>
    </citation>
    <scope>NUCLEOTIDE SEQUENCE [LARGE SCALE GENOMIC DNA]</scope>
</reference>
<evidence type="ECO:0000313" key="2">
    <source>
        <dbReference type="EMBL" id="CAI3978276.1"/>
    </source>
</evidence>
<proteinExistence type="predicted"/>
<dbReference type="EMBL" id="CAMXCT030000400">
    <property type="protein sequence ID" value="CAL4765588.1"/>
    <property type="molecule type" value="Genomic_DNA"/>
</dbReference>
<dbReference type="AlphaFoldDB" id="A0A9P1FJI7"/>
<accession>A0A9P1FJI7</accession>
<feature type="region of interest" description="Disordered" evidence="1">
    <location>
        <begin position="1"/>
        <end position="61"/>
    </location>
</feature>
<evidence type="ECO:0000313" key="4">
    <source>
        <dbReference type="Proteomes" id="UP001152797"/>
    </source>
</evidence>
<dbReference type="EMBL" id="CAMXCT020000400">
    <property type="protein sequence ID" value="CAL1131651.1"/>
    <property type="molecule type" value="Genomic_DNA"/>
</dbReference>
<dbReference type="OrthoDB" id="10553156at2759"/>
<dbReference type="Proteomes" id="UP001152797">
    <property type="component" value="Unassembled WGS sequence"/>
</dbReference>
<organism evidence="2">
    <name type="scientific">Cladocopium goreaui</name>
    <dbReference type="NCBI Taxonomy" id="2562237"/>
    <lineage>
        <taxon>Eukaryota</taxon>
        <taxon>Sar</taxon>
        <taxon>Alveolata</taxon>
        <taxon>Dinophyceae</taxon>
        <taxon>Suessiales</taxon>
        <taxon>Symbiodiniaceae</taxon>
        <taxon>Cladocopium</taxon>
    </lineage>
</organism>
<comment type="caution">
    <text evidence="2">The sequence shown here is derived from an EMBL/GenBank/DDBJ whole genome shotgun (WGS) entry which is preliminary data.</text>
</comment>
<keyword evidence="4" id="KW-1185">Reference proteome</keyword>
<dbReference type="EMBL" id="CAMXCT010000400">
    <property type="protein sequence ID" value="CAI3978276.1"/>
    <property type="molecule type" value="Genomic_DNA"/>
</dbReference>
<feature type="compositionally biased region" description="Basic and acidic residues" evidence="1">
    <location>
        <begin position="32"/>
        <end position="61"/>
    </location>
</feature>